<proteinExistence type="predicted"/>
<dbReference type="EMBL" id="CAJNOW010020782">
    <property type="protein sequence ID" value="CAF1681470.1"/>
    <property type="molecule type" value="Genomic_DNA"/>
</dbReference>
<gene>
    <name evidence="9" type="ORF">BYL167_LOCUS7070</name>
    <name evidence="2" type="ORF">CJN711_LOCUS6510</name>
    <name evidence="10" type="ORF">GIL414_LOCUS74825</name>
    <name evidence="3" type="ORF">KQP761_LOCUS36743</name>
    <name evidence="5" type="ORF">MBJ925_LOCUS12080</name>
    <name evidence="8" type="ORF">OVN521_LOCUS6559</name>
    <name evidence="7" type="ORF">UXM345_LOCUS2711</name>
    <name evidence="4" type="ORF">WKI299_LOCUS3406</name>
    <name evidence="6" type="ORF">XDN619_LOCUS27010</name>
</gene>
<dbReference type="EMBL" id="CAJNRG010012725">
    <property type="protein sequence ID" value="CAF2142567.1"/>
    <property type="molecule type" value="Genomic_DNA"/>
</dbReference>
<evidence type="ECO:0000313" key="2">
    <source>
        <dbReference type="EMBL" id="CAF1087671.1"/>
    </source>
</evidence>
<dbReference type="Proteomes" id="UP000663855">
    <property type="component" value="Unassembled WGS sequence"/>
</dbReference>
<organism evidence="5 11">
    <name type="scientific">Rotaria magnacalcarata</name>
    <dbReference type="NCBI Taxonomy" id="392030"/>
    <lineage>
        <taxon>Eukaryota</taxon>
        <taxon>Metazoa</taxon>
        <taxon>Spiralia</taxon>
        <taxon>Gnathifera</taxon>
        <taxon>Rotifera</taxon>
        <taxon>Eurotatoria</taxon>
        <taxon>Bdelloidea</taxon>
        <taxon>Philodinida</taxon>
        <taxon>Philodinidae</taxon>
        <taxon>Rotaria</taxon>
    </lineage>
</organism>
<dbReference type="EMBL" id="CAJNOV010002051">
    <property type="protein sequence ID" value="CAF1087671.1"/>
    <property type="molecule type" value="Genomic_DNA"/>
</dbReference>
<evidence type="ECO:0000313" key="10">
    <source>
        <dbReference type="EMBL" id="CAF5195815.1"/>
    </source>
</evidence>
<dbReference type="InterPro" id="IPR012967">
    <property type="entry name" value="COMT_dimerisation"/>
</dbReference>
<name>A0A816P9F9_9BILA</name>
<reference evidence="5" key="1">
    <citation type="submission" date="2021-02" db="EMBL/GenBank/DDBJ databases">
        <authorList>
            <person name="Nowell W R."/>
        </authorList>
    </citation>
    <scope>NUCLEOTIDE SEQUENCE</scope>
</reference>
<dbReference type="EMBL" id="CAJOBF010000168">
    <property type="protein sequence ID" value="CAF3763657.1"/>
    <property type="molecule type" value="Genomic_DNA"/>
</dbReference>
<evidence type="ECO:0000313" key="9">
    <source>
        <dbReference type="EMBL" id="CAF3873855.1"/>
    </source>
</evidence>
<dbReference type="EMBL" id="CAJOBH010001795">
    <property type="protein sequence ID" value="CAF3873855.1"/>
    <property type="molecule type" value="Genomic_DNA"/>
</dbReference>
<dbReference type="EMBL" id="CAJOBG010000692">
    <property type="protein sequence ID" value="CAF3845994.1"/>
    <property type="molecule type" value="Genomic_DNA"/>
</dbReference>
<evidence type="ECO:0000313" key="5">
    <source>
        <dbReference type="EMBL" id="CAF2045714.1"/>
    </source>
</evidence>
<dbReference type="InterPro" id="IPR036388">
    <property type="entry name" value="WH-like_DNA-bd_sf"/>
</dbReference>
<dbReference type="SUPFAM" id="SSF46785">
    <property type="entry name" value="Winged helix' DNA-binding domain"/>
    <property type="match status" value="1"/>
</dbReference>
<accession>A0A816P9F9</accession>
<evidence type="ECO:0000313" key="8">
    <source>
        <dbReference type="EMBL" id="CAF3845994.1"/>
    </source>
</evidence>
<feature type="domain" description="O-methyltransferase dimerisation" evidence="1">
    <location>
        <begin position="16"/>
        <end position="99"/>
    </location>
</feature>
<keyword evidence="12" id="KW-1185">Reference proteome</keyword>
<dbReference type="Proteomes" id="UP000663824">
    <property type="component" value="Unassembled WGS sequence"/>
</dbReference>
<dbReference type="Gene3D" id="1.10.10.10">
    <property type="entry name" value="Winged helix-like DNA-binding domain superfamily/Winged helix DNA-binding domain"/>
    <property type="match status" value="1"/>
</dbReference>
<dbReference type="EMBL" id="CAJNRF010000652">
    <property type="protein sequence ID" value="CAF1972960.1"/>
    <property type="molecule type" value="Genomic_DNA"/>
</dbReference>
<dbReference type="Proteomes" id="UP000663842">
    <property type="component" value="Unassembled WGS sequence"/>
</dbReference>
<dbReference type="InterPro" id="IPR036390">
    <property type="entry name" value="WH_DNA-bd_sf"/>
</dbReference>
<dbReference type="EMBL" id="CAJOBJ010341672">
    <property type="protein sequence ID" value="CAF5195815.1"/>
    <property type="molecule type" value="Genomic_DNA"/>
</dbReference>
<dbReference type="Proteomes" id="UP000663887">
    <property type="component" value="Unassembled WGS sequence"/>
</dbReference>
<dbReference type="Proteomes" id="UP000663866">
    <property type="component" value="Unassembled WGS sequence"/>
</dbReference>
<dbReference type="Proteomes" id="UP000681967">
    <property type="component" value="Unassembled WGS sequence"/>
</dbReference>
<dbReference type="Pfam" id="PF08100">
    <property type="entry name" value="Dimerisation"/>
    <property type="match status" value="1"/>
</dbReference>
<evidence type="ECO:0000313" key="6">
    <source>
        <dbReference type="EMBL" id="CAF2142567.1"/>
    </source>
</evidence>
<comment type="caution">
    <text evidence="5">The sequence shown here is derived from an EMBL/GenBank/DDBJ whole genome shotgun (WGS) entry which is preliminary data.</text>
</comment>
<sequence>MTSSLSIYDSEQYLFEIAQNFIRSRVVFTALELKIFDLLLSCNDGLSCSDIAKNLNLHYVENQSRCLQDVLDCLTSMNLLERCNEILCYKLTNFTRNFLLPNREILLNIDENFYKIMPKFDSIFLKNPPKESIHAVMLLRIKQLVDLTNYSNISFDTINKNSDMIVLWRQDGLLKDKIKQAYHALPIHGRGLLILIFPDDEVTLALNLFNNMMTKVEEQENPKELYSKKFLRQIGFRSVEKKQFENDLQILIAYK</sequence>
<evidence type="ECO:0000313" key="4">
    <source>
        <dbReference type="EMBL" id="CAF1972960.1"/>
    </source>
</evidence>
<dbReference type="EMBL" id="CAJNRE010005494">
    <property type="protein sequence ID" value="CAF2045714.1"/>
    <property type="molecule type" value="Genomic_DNA"/>
</dbReference>
<dbReference type="Proteomes" id="UP000681720">
    <property type="component" value="Unassembled WGS sequence"/>
</dbReference>
<protein>
    <recommendedName>
        <fullName evidence="1">O-methyltransferase dimerisation domain-containing protein</fullName>
    </recommendedName>
</protein>
<dbReference type="GO" id="GO:0046983">
    <property type="term" value="F:protein dimerization activity"/>
    <property type="evidence" value="ECO:0007669"/>
    <property type="project" value="InterPro"/>
</dbReference>
<evidence type="ECO:0000259" key="1">
    <source>
        <dbReference type="Pfam" id="PF08100"/>
    </source>
</evidence>
<dbReference type="AlphaFoldDB" id="A0A816P9F9"/>
<dbReference type="Proteomes" id="UP000663856">
    <property type="component" value="Unassembled WGS sequence"/>
</dbReference>
<evidence type="ECO:0000313" key="3">
    <source>
        <dbReference type="EMBL" id="CAF1681470.1"/>
    </source>
</evidence>
<evidence type="ECO:0000313" key="11">
    <source>
        <dbReference type="Proteomes" id="UP000663824"/>
    </source>
</evidence>
<dbReference type="OrthoDB" id="1606438at2759"/>
<dbReference type="Proteomes" id="UP000663834">
    <property type="component" value="Unassembled WGS sequence"/>
</dbReference>
<evidence type="ECO:0000313" key="12">
    <source>
        <dbReference type="Proteomes" id="UP000663866"/>
    </source>
</evidence>
<evidence type="ECO:0000313" key="7">
    <source>
        <dbReference type="EMBL" id="CAF3763657.1"/>
    </source>
</evidence>